<proteinExistence type="predicted"/>
<dbReference type="RefSeq" id="WP_164566539.1">
    <property type="nucleotide sequence ID" value="NZ_WUFC01000046.1"/>
</dbReference>
<dbReference type="EMBL" id="WUFC01000046">
    <property type="protein sequence ID" value="NEI52693.1"/>
    <property type="molecule type" value="Genomic_DNA"/>
</dbReference>
<sequence length="85" mass="9280">MTGPQINTLPRIDSVWMAVSVDDDGSEGICAILHNGMWMPLLAADEARLAAITEEAKIIAATQGRLIRIIKLNSREEVKAIDGRH</sequence>
<protein>
    <submittedName>
        <fullName evidence="1">Uncharacterized protein</fullName>
    </submittedName>
</protein>
<dbReference type="Proteomes" id="UP000661163">
    <property type="component" value="Unassembled WGS sequence"/>
</dbReference>
<evidence type="ECO:0000313" key="1">
    <source>
        <dbReference type="EMBL" id="NEI52693.1"/>
    </source>
</evidence>
<name>A0AAE5C4I9_9HYPH</name>
<organism evidence="1 2">
    <name type="scientific">Rhizobium ruizarguesonis</name>
    <dbReference type="NCBI Taxonomy" id="2081791"/>
    <lineage>
        <taxon>Bacteria</taxon>
        <taxon>Pseudomonadati</taxon>
        <taxon>Pseudomonadota</taxon>
        <taxon>Alphaproteobacteria</taxon>
        <taxon>Hyphomicrobiales</taxon>
        <taxon>Rhizobiaceae</taxon>
        <taxon>Rhizobium/Agrobacterium group</taxon>
        <taxon>Rhizobium</taxon>
    </lineage>
</organism>
<dbReference type="AlphaFoldDB" id="A0AAE5C4I9"/>
<accession>A0AAE5C4I9</accession>
<comment type="caution">
    <text evidence="1">The sequence shown here is derived from an EMBL/GenBank/DDBJ whole genome shotgun (WGS) entry which is preliminary data.</text>
</comment>
<reference evidence="1 2" key="1">
    <citation type="submission" date="2019-12" db="EMBL/GenBank/DDBJ databases">
        <title>Rhizobium genotypes associated with high levels of biological nitrogen fixation by grain legumes in a temperate-maritime cropping system.</title>
        <authorList>
            <person name="Maluk M."/>
            <person name="Francesc Ferrando Molina F."/>
            <person name="Lopez Del Egido L."/>
            <person name="Lafos M."/>
            <person name="Langarica-Fuentes A."/>
            <person name="Gebre Yohannes G."/>
            <person name="Young M.W."/>
            <person name="Martin P."/>
            <person name="Gantlett R."/>
            <person name="Kenicer G."/>
            <person name="Hawes C."/>
            <person name="Begg G.S."/>
            <person name="Quilliam R.S."/>
            <person name="Squire G.R."/>
            <person name="Poole P.S."/>
            <person name="Young P.W."/>
            <person name="Iannetta P.M."/>
            <person name="James E.K."/>
        </authorList>
    </citation>
    <scope>NUCLEOTIDE SEQUENCE [LARGE SCALE GENOMIC DNA]</scope>
    <source>
        <strain evidence="1 2">JHI985</strain>
    </source>
</reference>
<evidence type="ECO:0000313" key="2">
    <source>
        <dbReference type="Proteomes" id="UP000661163"/>
    </source>
</evidence>
<gene>
    <name evidence="1" type="ORF">GR217_34305</name>
</gene>